<feature type="transmembrane region" description="Helical" evidence="1">
    <location>
        <begin position="43"/>
        <end position="62"/>
    </location>
</feature>
<dbReference type="EMBL" id="JBHLSV010000006">
    <property type="protein sequence ID" value="MFC0673638.1"/>
    <property type="molecule type" value="Genomic_DNA"/>
</dbReference>
<sequence>MSEGREPLRLVRGALAATLATSIALLGHVLGGGDVPGWMGIALPWWLSITLCTTLAGARFSAPRLLAAISGSQLLFHLLFVVGAPSSGAVTLSDAPGMHLHLGVGSAAAAAAQTGAPATSMTHLAHSAHLSGPMLLAHLLAAAGTAAMIHRGEAVLLRAIGLALSAAEALLRRRGPRAARLVSPPARPRPVPPIAHLPRRRRALLRPLTRRGPPLLLAI</sequence>
<evidence type="ECO:0000313" key="3">
    <source>
        <dbReference type="Proteomes" id="UP001589793"/>
    </source>
</evidence>
<organism evidence="2 3">
    <name type="scientific">Brachybacterium hainanense</name>
    <dbReference type="NCBI Taxonomy" id="1541174"/>
    <lineage>
        <taxon>Bacteria</taxon>
        <taxon>Bacillati</taxon>
        <taxon>Actinomycetota</taxon>
        <taxon>Actinomycetes</taxon>
        <taxon>Micrococcales</taxon>
        <taxon>Dermabacteraceae</taxon>
        <taxon>Brachybacterium</taxon>
    </lineage>
</organism>
<name>A0ABV6R9I8_9MICO</name>
<gene>
    <name evidence="2" type="ORF">ACFFF6_06695</name>
</gene>
<keyword evidence="1" id="KW-0472">Membrane</keyword>
<keyword evidence="3" id="KW-1185">Reference proteome</keyword>
<evidence type="ECO:0008006" key="4">
    <source>
        <dbReference type="Google" id="ProtNLM"/>
    </source>
</evidence>
<accession>A0ABV6R9I8</accession>
<dbReference type="RefSeq" id="WP_376979368.1">
    <property type="nucleotide sequence ID" value="NZ_JBHLSV010000006.1"/>
</dbReference>
<dbReference type="Proteomes" id="UP001589793">
    <property type="component" value="Unassembled WGS sequence"/>
</dbReference>
<feature type="transmembrane region" description="Helical" evidence="1">
    <location>
        <begin position="12"/>
        <end position="31"/>
    </location>
</feature>
<keyword evidence="1" id="KW-1133">Transmembrane helix</keyword>
<proteinExistence type="predicted"/>
<keyword evidence="1" id="KW-0812">Transmembrane</keyword>
<comment type="caution">
    <text evidence="2">The sequence shown here is derived from an EMBL/GenBank/DDBJ whole genome shotgun (WGS) entry which is preliminary data.</text>
</comment>
<evidence type="ECO:0000256" key="1">
    <source>
        <dbReference type="SAM" id="Phobius"/>
    </source>
</evidence>
<reference evidence="2 3" key="1">
    <citation type="submission" date="2024-09" db="EMBL/GenBank/DDBJ databases">
        <authorList>
            <person name="Sun Q."/>
            <person name="Mori K."/>
        </authorList>
    </citation>
    <scope>NUCLEOTIDE SEQUENCE [LARGE SCALE GENOMIC DNA]</scope>
    <source>
        <strain evidence="2 3">CICC 10874</strain>
    </source>
</reference>
<feature type="transmembrane region" description="Helical" evidence="1">
    <location>
        <begin position="74"/>
        <end position="92"/>
    </location>
</feature>
<protein>
    <recommendedName>
        <fullName evidence="4">Integral membrane protein</fullName>
    </recommendedName>
</protein>
<evidence type="ECO:0000313" key="2">
    <source>
        <dbReference type="EMBL" id="MFC0673638.1"/>
    </source>
</evidence>